<dbReference type="Proteomes" id="UP000441399">
    <property type="component" value="Unassembled WGS sequence"/>
</dbReference>
<feature type="transmembrane region" description="Helical" evidence="1">
    <location>
        <begin position="100"/>
        <end position="126"/>
    </location>
</feature>
<feature type="transmembrane region" description="Helical" evidence="1">
    <location>
        <begin position="60"/>
        <end position="80"/>
    </location>
</feature>
<dbReference type="GO" id="GO:0042910">
    <property type="term" value="F:xenobiotic transmembrane transporter activity"/>
    <property type="evidence" value="ECO:0007669"/>
    <property type="project" value="TreeGrafter"/>
</dbReference>
<organism evidence="2 3">
    <name type="scientific">BD1-7 clade bacterium</name>
    <dbReference type="NCBI Taxonomy" id="2029982"/>
    <lineage>
        <taxon>Bacteria</taxon>
        <taxon>Pseudomonadati</taxon>
        <taxon>Pseudomonadota</taxon>
        <taxon>Gammaproteobacteria</taxon>
        <taxon>Cellvibrionales</taxon>
        <taxon>Spongiibacteraceae</taxon>
        <taxon>BD1-7 clade</taxon>
    </lineage>
</organism>
<keyword evidence="1" id="KW-1133">Transmembrane helix</keyword>
<feature type="transmembrane region" description="Helical" evidence="1">
    <location>
        <begin position="6"/>
        <end position="29"/>
    </location>
</feature>
<gene>
    <name evidence="2" type="primary">mdtC_3</name>
    <name evidence="2" type="ORF">OPDIPICF_03992</name>
</gene>
<dbReference type="GO" id="GO:0005886">
    <property type="term" value="C:plasma membrane"/>
    <property type="evidence" value="ECO:0007669"/>
    <property type="project" value="TreeGrafter"/>
</dbReference>
<keyword evidence="1" id="KW-0472">Membrane</keyword>
<sequence>MWTGIPFTIVMSGIGIIALAGIVVNNNIVLIDTYNVLRREEAMEVREAVLHAVFLRLRPVMLTTITTILGLLPMAMGLNIDLFGGQILVDAPSSAVWTPLAVAIVAGLAFASVITLMITPCLLMIGESHKDRKLAKQDAAALIDGSEQSSPG</sequence>
<keyword evidence="3" id="KW-1185">Reference proteome</keyword>
<dbReference type="AlphaFoldDB" id="A0A5S9NVE4"/>
<dbReference type="SUPFAM" id="SSF82866">
    <property type="entry name" value="Multidrug efflux transporter AcrB transmembrane domain"/>
    <property type="match status" value="1"/>
</dbReference>
<dbReference type="PANTHER" id="PTHR32063">
    <property type="match status" value="1"/>
</dbReference>
<name>A0A5S9NVE4_9GAMM</name>
<reference evidence="2 3" key="1">
    <citation type="submission" date="2019-11" db="EMBL/GenBank/DDBJ databases">
        <authorList>
            <person name="Holert J."/>
        </authorList>
    </citation>
    <scope>NUCLEOTIDE SEQUENCE [LARGE SCALE GENOMIC DNA]</scope>
    <source>
        <strain evidence="2">SB11_3</strain>
    </source>
</reference>
<protein>
    <submittedName>
        <fullName evidence="2">Multidrug resistance protein MdtC</fullName>
    </submittedName>
</protein>
<keyword evidence="1" id="KW-0812">Transmembrane</keyword>
<dbReference type="InterPro" id="IPR001036">
    <property type="entry name" value="Acrflvin-R"/>
</dbReference>
<evidence type="ECO:0000313" key="2">
    <source>
        <dbReference type="EMBL" id="CAA0094694.1"/>
    </source>
</evidence>
<evidence type="ECO:0000313" key="3">
    <source>
        <dbReference type="Proteomes" id="UP000441399"/>
    </source>
</evidence>
<accession>A0A5S9NVE4</accession>
<dbReference type="EMBL" id="CACSIO010000003">
    <property type="protein sequence ID" value="CAA0094694.1"/>
    <property type="molecule type" value="Genomic_DNA"/>
</dbReference>
<dbReference type="Pfam" id="PF00873">
    <property type="entry name" value="ACR_tran"/>
    <property type="match status" value="1"/>
</dbReference>
<dbReference type="PANTHER" id="PTHR32063:SF0">
    <property type="entry name" value="SWARMING MOTILITY PROTEIN SWRC"/>
    <property type="match status" value="1"/>
</dbReference>
<proteinExistence type="predicted"/>
<dbReference type="Gene3D" id="1.20.1640.10">
    <property type="entry name" value="Multidrug efflux transporter AcrB transmembrane domain"/>
    <property type="match status" value="1"/>
</dbReference>
<dbReference type="OrthoDB" id="5287122at2"/>
<evidence type="ECO:0000256" key="1">
    <source>
        <dbReference type="SAM" id="Phobius"/>
    </source>
</evidence>